<comment type="caution">
    <text evidence="1">The sequence shown here is derived from an EMBL/GenBank/DDBJ whole genome shotgun (WGS) entry which is preliminary data.</text>
</comment>
<organism evidence="1 2">
    <name type="scientific">Choristoneura fumiferana</name>
    <name type="common">Spruce budworm moth</name>
    <name type="synonym">Archips fumiferana</name>
    <dbReference type="NCBI Taxonomy" id="7141"/>
    <lineage>
        <taxon>Eukaryota</taxon>
        <taxon>Metazoa</taxon>
        <taxon>Ecdysozoa</taxon>
        <taxon>Arthropoda</taxon>
        <taxon>Hexapoda</taxon>
        <taxon>Insecta</taxon>
        <taxon>Pterygota</taxon>
        <taxon>Neoptera</taxon>
        <taxon>Endopterygota</taxon>
        <taxon>Lepidoptera</taxon>
        <taxon>Glossata</taxon>
        <taxon>Ditrysia</taxon>
        <taxon>Tortricoidea</taxon>
        <taxon>Tortricidae</taxon>
        <taxon>Tortricinae</taxon>
        <taxon>Choristoneura</taxon>
    </lineage>
</organism>
<reference evidence="1 2" key="1">
    <citation type="journal article" date="2022" name="Genome Biol. Evol.">
        <title>The Spruce Budworm Genome: Reconstructing the Evolutionary History of Antifreeze Proteins.</title>
        <authorList>
            <person name="Beliveau C."/>
            <person name="Gagne P."/>
            <person name="Picq S."/>
            <person name="Vernygora O."/>
            <person name="Keeling C.I."/>
            <person name="Pinkney K."/>
            <person name="Doucet D."/>
            <person name="Wen F."/>
            <person name="Johnston J.S."/>
            <person name="Maaroufi H."/>
            <person name="Boyle B."/>
            <person name="Laroche J."/>
            <person name="Dewar K."/>
            <person name="Juretic N."/>
            <person name="Blackburn G."/>
            <person name="Nisole A."/>
            <person name="Brunet B."/>
            <person name="Brandao M."/>
            <person name="Lumley L."/>
            <person name="Duan J."/>
            <person name="Quan G."/>
            <person name="Lucarotti C.J."/>
            <person name="Roe A.D."/>
            <person name="Sperling F.A.H."/>
            <person name="Levesque R.C."/>
            <person name="Cusson M."/>
        </authorList>
    </citation>
    <scope>NUCLEOTIDE SEQUENCE [LARGE SCALE GENOMIC DNA]</scope>
    <source>
        <strain evidence="1">Glfc:IPQL:Cfum</strain>
    </source>
</reference>
<evidence type="ECO:0000313" key="2">
    <source>
        <dbReference type="Proteomes" id="UP001064048"/>
    </source>
</evidence>
<sequence>MTQAWDSHWITESSCAQVASPKGPLPPGLFCDKIGQCGEQFGGTGHPEGALVPPLPRSLLELDELERSRCLDALRFDDRRWREREDRSCRRVFFGGGASSSADDVDDFRLFLSSCVGHDGLSVEHVFYGSDEVCRVLAMLFNLCLMYGILPDKMMKTVVVPVVKNRTGDLSSLNNYRPVSLGSTVGKILEGLLRPVLAESLKIDDAQFGFRPDCGVRRGGLTSPDLFGLYMNDLIEELRSSRVGCHIGKLWTKYTKRAISALRVQYNDAFRILLRLPRFCSAKSMFFTFHIQVLELLTIIIGKQKL</sequence>
<protein>
    <submittedName>
        <fullName evidence="1">Uncharacterized protein</fullName>
    </submittedName>
</protein>
<evidence type="ECO:0000313" key="1">
    <source>
        <dbReference type="EMBL" id="KAI8425181.1"/>
    </source>
</evidence>
<dbReference type="Proteomes" id="UP001064048">
    <property type="component" value="Chromosome 11"/>
</dbReference>
<accession>A0ACC0JM00</accession>
<keyword evidence="2" id="KW-1185">Reference proteome</keyword>
<name>A0ACC0JM00_CHOFU</name>
<gene>
    <name evidence="1" type="ORF">MSG28_007006</name>
</gene>
<dbReference type="EMBL" id="CM046111">
    <property type="protein sequence ID" value="KAI8425181.1"/>
    <property type="molecule type" value="Genomic_DNA"/>
</dbReference>
<proteinExistence type="predicted"/>